<reference evidence="1 2" key="1">
    <citation type="journal article" date="2017" name="Curr. Biol.">
        <title>The Evolution of Venom by Co-option of Single-Copy Genes.</title>
        <authorList>
            <person name="Martinson E.O."/>
            <person name="Mrinalini"/>
            <person name="Kelkar Y.D."/>
            <person name="Chang C.H."/>
            <person name="Werren J.H."/>
        </authorList>
    </citation>
    <scope>NUCLEOTIDE SEQUENCE [LARGE SCALE GENOMIC DNA]</scope>
    <source>
        <strain evidence="1 2">Alberta</strain>
        <tissue evidence="1">Whole body</tissue>
    </source>
</reference>
<dbReference type="Proteomes" id="UP000215335">
    <property type="component" value="Unassembled WGS sequence"/>
</dbReference>
<comment type="caution">
    <text evidence="1">The sequence shown here is derived from an EMBL/GenBank/DDBJ whole genome shotgun (WGS) entry which is preliminary data.</text>
</comment>
<keyword evidence="2" id="KW-1185">Reference proteome</keyword>
<dbReference type="EMBL" id="NNAY01003129">
    <property type="protein sequence ID" value="OXU19934.1"/>
    <property type="molecule type" value="Genomic_DNA"/>
</dbReference>
<name>A0A232ENK0_9HYME</name>
<dbReference type="AlphaFoldDB" id="A0A232ENK0"/>
<evidence type="ECO:0000313" key="1">
    <source>
        <dbReference type="EMBL" id="OXU19934.1"/>
    </source>
</evidence>
<proteinExistence type="predicted"/>
<sequence length="164" mass="18617">MTIVPTTRYLAINDKNNEHFFLNEEKLNKCMKTSYRRICKVMEKITRKSNCENALKLDPESYQCQLKIEQDTYYGGADQEKERNEYLMPNVRQTAASTIWAEKTAGQVNIMGGMMKPLNPTIRCKFNGPGQAERVYATPRSPPTAASAISLHTIVESCDAETEI</sequence>
<protein>
    <submittedName>
        <fullName evidence="1">Uncharacterized protein</fullName>
    </submittedName>
</protein>
<evidence type="ECO:0000313" key="2">
    <source>
        <dbReference type="Proteomes" id="UP000215335"/>
    </source>
</evidence>
<gene>
    <name evidence="1" type="ORF">TSAR_011481</name>
</gene>
<accession>A0A232ENK0</accession>
<organism evidence="1 2">
    <name type="scientific">Trichomalopsis sarcophagae</name>
    <dbReference type="NCBI Taxonomy" id="543379"/>
    <lineage>
        <taxon>Eukaryota</taxon>
        <taxon>Metazoa</taxon>
        <taxon>Ecdysozoa</taxon>
        <taxon>Arthropoda</taxon>
        <taxon>Hexapoda</taxon>
        <taxon>Insecta</taxon>
        <taxon>Pterygota</taxon>
        <taxon>Neoptera</taxon>
        <taxon>Endopterygota</taxon>
        <taxon>Hymenoptera</taxon>
        <taxon>Apocrita</taxon>
        <taxon>Proctotrupomorpha</taxon>
        <taxon>Chalcidoidea</taxon>
        <taxon>Pteromalidae</taxon>
        <taxon>Pteromalinae</taxon>
        <taxon>Trichomalopsis</taxon>
    </lineage>
</organism>